<protein>
    <recommendedName>
        <fullName evidence="2">histidine kinase</fullName>
        <ecNumber evidence="2">2.7.13.3</ecNumber>
    </recommendedName>
</protein>
<dbReference type="InterPro" id="IPR004358">
    <property type="entry name" value="Sig_transdc_His_kin-like_C"/>
</dbReference>
<evidence type="ECO:0000259" key="12">
    <source>
        <dbReference type="PROSITE" id="PS50113"/>
    </source>
</evidence>
<keyword evidence="5 13" id="KW-0418">Kinase</keyword>
<dbReference type="InterPro" id="IPR036097">
    <property type="entry name" value="HisK_dim/P_sf"/>
</dbReference>
<dbReference type="Gene3D" id="1.10.287.130">
    <property type="match status" value="1"/>
</dbReference>
<dbReference type="SMART" id="SM00388">
    <property type="entry name" value="HisKA"/>
    <property type="match status" value="1"/>
</dbReference>
<feature type="domain" description="Histidine kinase" evidence="9">
    <location>
        <begin position="270"/>
        <end position="486"/>
    </location>
</feature>
<dbReference type="PANTHER" id="PTHR43047:SF72">
    <property type="entry name" value="OSMOSENSING HISTIDINE PROTEIN KINASE SLN1"/>
    <property type="match status" value="1"/>
</dbReference>
<keyword evidence="4 13" id="KW-0808">Transferase</keyword>
<dbReference type="EC" id="2.7.13.3" evidence="2"/>
<dbReference type="PROSITE" id="PS50113">
    <property type="entry name" value="PAC"/>
    <property type="match status" value="2"/>
</dbReference>
<gene>
    <name evidence="13" type="primary">luxQ_4</name>
    <name evidence="13" type="ORF">BSF38_03491</name>
</gene>
<evidence type="ECO:0000259" key="9">
    <source>
        <dbReference type="PROSITE" id="PS50109"/>
    </source>
</evidence>
<dbReference type="InterPro" id="IPR011006">
    <property type="entry name" value="CheY-like_superfamily"/>
</dbReference>
<keyword evidence="7" id="KW-0175">Coiled coil</keyword>
<feature type="domain" description="PAC" evidence="12">
    <location>
        <begin position="81"/>
        <end position="131"/>
    </location>
</feature>
<dbReference type="SMART" id="SM00448">
    <property type="entry name" value="REC"/>
    <property type="match status" value="1"/>
</dbReference>
<evidence type="ECO:0000256" key="8">
    <source>
        <dbReference type="SAM" id="MobiDB-lite"/>
    </source>
</evidence>
<dbReference type="EMBL" id="CP019082">
    <property type="protein sequence ID" value="APW61959.1"/>
    <property type="molecule type" value="Genomic_DNA"/>
</dbReference>
<dbReference type="FunFam" id="3.30.565.10:FF:000006">
    <property type="entry name" value="Sensor histidine kinase WalK"/>
    <property type="match status" value="1"/>
</dbReference>
<dbReference type="Pfam" id="PF13188">
    <property type="entry name" value="PAS_8"/>
    <property type="match status" value="1"/>
</dbReference>
<dbReference type="SUPFAM" id="SSF52172">
    <property type="entry name" value="CheY-like"/>
    <property type="match status" value="1"/>
</dbReference>
<dbReference type="PRINTS" id="PR00344">
    <property type="entry name" value="BCTRLSENSOR"/>
</dbReference>
<dbReference type="Gene3D" id="3.30.450.20">
    <property type="entry name" value="PAS domain"/>
    <property type="match status" value="3"/>
</dbReference>
<organism evidence="13 14">
    <name type="scientific">Paludisphaera borealis</name>
    <dbReference type="NCBI Taxonomy" id="1387353"/>
    <lineage>
        <taxon>Bacteria</taxon>
        <taxon>Pseudomonadati</taxon>
        <taxon>Planctomycetota</taxon>
        <taxon>Planctomycetia</taxon>
        <taxon>Isosphaerales</taxon>
        <taxon>Isosphaeraceae</taxon>
        <taxon>Paludisphaera</taxon>
    </lineage>
</organism>
<feature type="modified residue" description="4-aspartylphosphate" evidence="6">
    <location>
        <position position="556"/>
    </location>
</feature>
<evidence type="ECO:0000256" key="6">
    <source>
        <dbReference type="PROSITE-ProRule" id="PRU00169"/>
    </source>
</evidence>
<feature type="region of interest" description="Disordered" evidence="8">
    <location>
        <begin position="1"/>
        <end position="26"/>
    </location>
</feature>
<dbReference type="NCBIfam" id="TIGR00229">
    <property type="entry name" value="sensory_box"/>
    <property type="match status" value="2"/>
</dbReference>
<dbReference type="InterPro" id="IPR003661">
    <property type="entry name" value="HisK_dim/P_dom"/>
</dbReference>
<evidence type="ECO:0000256" key="4">
    <source>
        <dbReference type="ARBA" id="ARBA00022679"/>
    </source>
</evidence>
<sequence length="625" mass="67047">MKNRPDDGRGPFSRSAPAPPDRERDDEECFRALVEAGADAVLVVHRDGVIGFANPAAGALLGHAPERLEGQPFGVPVVPGETTEIDVPRADGTVRVAEMRTASTSWRGEPAFVAALRDVTERRQAEEAAREANATLRSFYEASSMMMGVVELIGDEVIHVSSNAAAVHFFGDPDEVVDGLGRGQGVLLEVLAGWIAHYREARRSGSPARFEYAHDAPGGRTWLSVTVGYIGLTPSGRLQFSLVADDVTERRQAEEALREADRRKDEFLAMLAHELRNPLAAVSNAVQLALRASDADSRAWSHEVIRRQCTHLAGLIDDLLDVSRISQGKIRLRTSSLDASDVLRNAVEAVRPLMQERGHSLETSIGPGLLLDADPTRLEQIVVNLLANAAKYTEPGGLIRLTALRDGDEATIAVRDTGIGIDAAMLPRVFEPFTQAEVSIDRSRGGLGIGLTLVQTLTEMHGGRVSATSDGPGRGSEFVVRLPALLTTDDRPSPSKAPEPPPGRLVRVLVVDDNRDAAELTAALLAAERHEVRCVYDGNSALEAFRAFRPDVVLLDIGLPGMDGYQVAEAIRGSSPGAPLLVAVSGYGEDEARHRSRAAGCAHHLVKPVDIDALLAIVRAANPDP</sequence>
<evidence type="ECO:0000313" key="13">
    <source>
        <dbReference type="EMBL" id="APW61959.1"/>
    </source>
</evidence>
<dbReference type="GO" id="GO:0005886">
    <property type="term" value="C:plasma membrane"/>
    <property type="evidence" value="ECO:0007669"/>
    <property type="project" value="TreeGrafter"/>
</dbReference>
<reference evidence="14" key="1">
    <citation type="submission" date="2016-12" db="EMBL/GenBank/DDBJ databases">
        <title>Comparative genomics of four Isosphaeraceae planctomycetes: a common pool of plasmids and glycoside hydrolase genes.</title>
        <authorList>
            <person name="Ivanova A."/>
        </authorList>
    </citation>
    <scope>NUCLEOTIDE SEQUENCE [LARGE SCALE GENOMIC DNA]</scope>
    <source>
        <strain evidence="14">PX4</strain>
    </source>
</reference>
<feature type="coiled-coil region" evidence="7">
    <location>
        <begin position="243"/>
        <end position="270"/>
    </location>
</feature>
<comment type="catalytic activity">
    <reaction evidence="1">
        <text>ATP + protein L-histidine = ADP + protein N-phospho-L-histidine.</text>
        <dbReference type="EC" id="2.7.13.3"/>
    </reaction>
</comment>
<dbReference type="Pfam" id="PF02518">
    <property type="entry name" value="HATPase_c"/>
    <property type="match status" value="1"/>
</dbReference>
<proteinExistence type="predicted"/>
<dbReference type="InterPro" id="IPR035965">
    <property type="entry name" value="PAS-like_dom_sf"/>
</dbReference>
<evidence type="ECO:0000313" key="14">
    <source>
        <dbReference type="Proteomes" id="UP000186309"/>
    </source>
</evidence>
<dbReference type="SUPFAM" id="SSF55785">
    <property type="entry name" value="PYP-like sensor domain (PAS domain)"/>
    <property type="match status" value="2"/>
</dbReference>
<dbReference type="GO" id="GO:0009927">
    <property type="term" value="F:histidine phosphotransfer kinase activity"/>
    <property type="evidence" value="ECO:0007669"/>
    <property type="project" value="TreeGrafter"/>
</dbReference>
<evidence type="ECO:0000259" key="10">
    <source>
        <dbReference type="PROSITE" id="PS50110"/>
    </source>
</evidence>
<keyword evidence="3 6" id="KW-0597">Phosphoprotein</keyword>
<evidence type="ECO:0000256" key="2">
    <source>
        <dbReference type="ARBA" id="ARBA00012438"/>
    </source>
</evidence>
<feature type="domain" description="PAS" evidence="11">
    <location>
        <begin position="26"/>
        <end position="71"/>
    </location>
</feature>
<evidence type="ECO:0000256" key="5">
    <source>
        <dbReference type="ARBA" id="ARBA00022777"/>
    </source>
</evidence>
<evidence type="ECO:0000256" key="1">
    <source>
        <dbReference type="ARBA" id="ARBA00000085"/>
    </source>
</evidence>
<dbReference type="SMART" id="SM00387">
    <property type="entry name" value="HATPase_c"/>
    <property type="match status" value="1"/>
</dbReference>
<dbReference type="PROSITE" id="PS50110">
    <property type="entry name" value="RESPONSE_REGULATORY"/>
    <property type="match status" value="1"/>
</dbReference>
<dbReference type="PROSITE" id="PS50112">
    <property type="entry name" value="PAS"/>
    <property type="match status" value="1"/>
</dbReference>
<dbReference type="GO" id="GO:0000155">
    <property type="term" value="F:phosphorelay sensor kinase activity"/>
    <property type="evidence" value="ECO:0007669"/>
    <property type="project" value="InterPro"/>
</dbReference>
<dbReference type="SUPFAM" id="SSF55874">
    <property type="entry name" value="ATPase domain of HSP90 chaperone/DNA topoisomerase II/histidine kinase"/>
    <property type="match status" value="1"/>
</dbReference>
<dbReference type="CDD" id="cd00082">
    <property type="entry name" value="HisKA"/>
    <property type="match status" value="1"/>
</dbReference>
<dbReference type="PANTHER" id="PTHR43047">
    <property type="entry name" value="TWO-COMPONENT HISTIDINE PROTEIN KINASE"/>
    <property type="match status" value="1"/>
</dbReference>
<dbReference type="Proteomes" id="UP000186309">
    <property type="component" value="Chromosome"/>
</dbReference>
<evidence type="ECO:0000256" key="7">
    <source>
        <dbReference type="SAM" id="Coils"/>
    </source>
</evidence>
<name>A0A1U7CST7_9BACT</name>
<dbReference type="InterPro" id="IPR036890">
    <property type="entry name" value="HATPase_C_sf"/>
</dbReference>
<dbReference type="PROSITE" id="PS50109">
    <property type="entry name" value="HIS_KIN"/>
    <property type="match status" value="1"/>
</dbReference>
<dbReference type="Pfam" id="PF00512">
    <property type="entry name" value="HisKA"/>
    <property type="match status" value="1"/>
</dbReference>
<dbReference type="SUPFAM" id="SSF47384">
    <property type="entry name" value="Homodimeric domain of signal transducing histidine kinase"/>
    <property type="match status" value="1"/>
</dbReference>
<dbReference type="Pfam" id="PF00072">
    <property type="entry name" value="Response_reg"/>
    <property type="match status" value="1"/>
</dbReference>
<dbReference type="Gene3D" id="3.30.565.10">
    <property type="entry name" value="Histidine kinase-like ATPase, C-terminal domain"/>
    <property type="match status" value="1"/>
</dbReference>
<dbReference type="Gene3D" id="3.40.50.2300">
    <property type="match status" value="1"/>
</dbReference>
<dbReference type="InterPro" id="IPR003594">
    <property type="entry name" value="HATPase_dom"/>
</dbReference>
<dbReference type="InterPro" id="IPR005467">
    <property type="entry name" value="His_kinase_dom"/>
</dbReference>
<evidence type="ECO:0000259" key="11">
    <source>
        <dbReference type="PROSITE" id="PS50112"/>
    </source>
</evidence>
<dbReference type="RefSeq" id="WP_083713029.1">
    <property type="nucleotide sequence ID" value="NZ_CP019082.1"/>
</dbReference>
<dbReference type="SMART" id="SM00091">
    <property type="entry name" value="PAS"/>
    <property type="match status" value="1"/>
</dbReference>
<evidence type="ECO:0000256" key="3">
    <source>
        <dbReference type="ARBA" id="ARBA00022553"/>
    </source>
</evidence>
<feature type="domain" description="PAC" evidence="12">
    <location>
        <begin position="206"/>
        <end position="259"/>
    </location>
</feature>
<dbReference type="KEGG" id="pbor:BSF38_03491"/>
<dbReference type="AlphaFoldDB" id="A0A1U7CST7"/>
<accession>A0A1U7CST7</accession>
<dbReference type="InterPro" id="IPR001789">
    <property type="entry name" value="Sig_transdc_resp-reg_receiver"/>
</dbReference>
<keyword evidence="14" id="KW-1185">Reference proteome</keyword>
<dbReference type="InterPro" id="IPR000700">
    <property type="entry name" value="PAS-assoc_C"/>
</dbReference>
<dbReference type="OrthoDB" id="3272385at2"/>
<feature type="domain" description="Response regulatory" evidence="10">
    <location>
        <begin position="507"/>
        <end position="622"/>
    </location>
</feature>
<dbReference type="STRING" id="1387353.BSF38_03491"/>
<dbReference type="InterPro" id="IPR000014">
    <property type="entry name" value="PAS"/>
</dbReference>